<dbReference type="EMBL" id="UZWD01000011">
    <property type="protein sequence ID" value="VDS03641.1"/>
    <property type="molecule type" value="Genomic_DNA"/>
</dbReference>
<evidence type="ECO:0000313" key="2">
    <source>
        <dbReference type="EMBL" id="VDS03641.1"/>
    </source>
</evidence>
<feature type="signal peptide" evidence="1">
    <location>
        <begin position="1"/>
        <end position="21"/>
    </location>
</feature>
<proteinExistence type="predicted"/>
<organism evidence="2 3">
    <name type="scientific">Devosia equisanguinis</name>
    <dbReference type="NCBI Taxonomy" id="2490941"/>
    <lineage>
        <taxon>Bacteria</taxon>
        <taxon>Pseudomonadati</taxon>
        <taxon>Pseudomonadota</taxon>
        <taxon>Alphaproteobacteria</taxon>
        <taxon>Hyphomicrobiales</taxon>
        <taxon>Devosiaceae</taxon>
        <taxon>Devosia</taxon>
    </lineage>
</organism>
<name>A0A3S4GI46_9HYPH</name>
<dbReference type="OrthoDB" id="7950280at2"/>
<gene>
    <name evidence="2" type="ORF">DEVEQU_00767</name>
</gene>
<keyword evidence="3" id="KW-1185">Reference proteome</keyword>
<dbReference type="Proteomes" id="UP000268844">
    <property type="component" value="Unassembled WGS sequence"/>
</dbReference>
<dbReference type="Gene3D" id="3.30.160.150">
    <property type="entry name" value="Lipoprotein like domain"/>
    <property type="match status" value="1"/>
</dbReference>
<dbReference type="PROSITE" id="PS51257">
    <property type="entry name" value="PROKAR_LIPOPROTEIN"/>
    <property type="match status" value="1"/>
</dbReference>
<accession>A0A3S4GI46</accession>
<keyword evidence="1" id="KW-0732">Signal</keyword>
<feature type="chain" id="PRO_5018742704" description="LPS-assembly lipoprotein" evidence="1">
    <location>
        <begin position="22"/>
        <end position="171"/>
    </location>
</feature>
<dbReference type="RefSeq" id="WP_126149245.1">
    <property type="nucleotide sequence ID" value="NZ_JBHTMH010000003.1"/>
</dbReference>
<protein>
    <recommendedName>
        <fullName evidence="4">LPS-assembly lipoprotein</fullName>
    </recommendedName>
</protein>
<evidence type="ECO:0008006" key="4">
    <source>
        <dbReference type="Google" id="ProtNLM"/>
    </source>
</evidence>
<dbReference type="AlphaFoldDB" id="A0A3S4GI46"/>
<evidence type="ECO:0000256" key="1">
    <source>
        <dbReference type="SAM" id="SignalP"/>
    </source>
</evidence>
<reference evidence="2 3" key="1">
    <citation type="submission" date="2018-12" db="EMBL/GenBank/DDBJ databases">
        <authorList>
            <person name="Criscuolo A."/>
        </authorList>
    </citation>
    <scope>NUCLEOTIDE SEQUENCE [LARGE SCALE GENOMIC DNA]</scope>
    <source>
        <strain evidence="2">ACIP1116281</strain>
    </source>
</reference>
<sequence>MTRIRLLGMMSAVLLATTLVACTSFAPVYGDRSAAAMASTRFSFAPPANRLSQIVLNRLAIAFPATAGAGDPVLSVAAVKSGPSIGISNAIPAGRPVGVRVEATVTIRQPDGQTVSFTRFADTSYQGEKLSPTNYESEIGAEEAAANAVAEALRAAILAGYRPGGVSTPQR</sequence>
<evidence type="ECO:0000313" key="3">
    <source>
        <dbReference type="Proteomes" id="UP000268844"/>
    </source>
</evidence>